<dbReference type="GO" id="GO:0045892">
    <property type="term" value="P:negative regulation of DNA-templated transcription"/>
    <property type="evidence" value="ECO:0007669"/>
    <property type="project" value="TreeGrafter"/>
</dbReference>
<dbReference type="GO" id="GO:0003677">
    <property type="term" value="F:DNA binding"/>
    <property type="evidence" value="ECO:0007669"/>
    <property type="project" value="UniProtKB-KW"/>
</dbReference>
<evidence type="ECO:0000259" key="5">
    <source>
        <dbReference type="PROSITE" id="PS51078"/>
    </source>
</evidence>
<dbReference type="InterPro" id="IPR050707">
    <property type="entry name" value="HTH_MetabolicPath_Reg"/>
</dbReference>
<evidence type="ECO:0000259" key="4">
    <source>
        <dbReference type="PROSITE" id="PS51077"/>
    </source>
</evidence>
<proteinExistence type="predicted"/>
<dbReference type="Pfam" id="PF01614">
    <property type="entry name" value="IclR_C"/>
    <property type="match status" value="1"/>
</dbReference>
<dbReference type="AlphaFoldDB" id="A0P125"/>
<accession>A0P125</accession>
<feature type="domain" description="HTH iclR-type" evidence="4">
    <location>
        <begin position="29"/>
        <end position="91"/>
    </location>
</feature>
<evidence type="ECO:0000256" key="1">
    <source>
        <dbReference type="ARBA" id="ARBA00023015"/>
    </source>
</evidence>
<gene>
    <name evidence="6" type="ORF">SIAM614_29026</name>
</gene>
<evidence type="ECO:0000256" key="2">
    <source>
        <dbReference type="ARBA" id="ARBA00023125"/>
    </source>
</evidence>
<evidence type="ECO:0000313" key="7">
    <source>
        <dbReference type="Proteomes" id="UP000004848"/>
    </source>
</evidence>
<comment type="caution">
    <text evidence="6">The sequence shown here is derived from an EMBL/GenBank/DDBJ whole genome shotgun (WGS) entry which is preliminary data.</text>
</comment>
<organism evidence="6 7">
    <name type="scientific">Roseibium aggregatum (strain ATCC 25650 / DSM 13394 / JCM 20685 / NBRC 16684 / NCIMB 2208 / IAM 12614 / B1)</name>
    <name type="common">Stappia aggregata</name>
    <dbReference type="NCBI Taxonomy" id="384765"/>
    <lineage>
        <taxon>Bacteria</taxon>
        <taxon>Pseudomonadati</taxon>
        <taxon>Pseudomonadota</taxon>
        <taxon>Alphaproteobacteria</taxon>
        <taxon>Hyphomicrobiales</taxon>
        <taxon>Stappiaceae</taxon>
        <taxon>Roseibium</taxon>
    </lineage>
</organism>
<dbReference type="SMART" id="SM00346">
    <property type="entry name" value="HTH_ICLR"/>
    <property type="match status" value="1"/>
</dbReference>
<dbReference type="PROSITE" id="PS51078">
    <property type="entry name" value="ICLR_ED"/>
    <property type="match status" value="1"/>
</dbReference>
<evidence type="ECO:0000256" key="3">
    <source>
        <dbReference type="ARBA" id="ARBA00023163"/>
    </source>
</evidence>
<dbReference type="eggNOG" id="COG1414">
    <property type="taxonomic scope" value="Bacteria"/>
</dbReference>
<feature type="domain" description="IclR-ED" evidence="5">
    <location>
        <begin position="85"/>
        <end position="267"/>
    </location>
</feature>
<dbReference type="SUPFAM" id="SSF46785">
    <property type="entry name" value="Winged helix' DNA-binding domain"/>
    <property type="match status" value="1"/>
</dbReference>
<dbReference type="PANTHER" id="PTHR30136:SF35">
    <property type="entry name" value="HTH-TYPE TRANSCRIPTIONAL REGULATOR RV1719"/>
    <property type="match status" value="1"/>
</dbReference>
<dbReference type="PANTHER" id="PTHR30136">
    <property type="entry name" value="HELIX-TURN-HELIX TRANSCRIPTIONAL REGULATOR, ICLR FAMILY"/>
    <property type="match status" value="1"/>
</dbReference>
<name>A0P125_ROSAI</name>
<dbReference type="Pfam" id="PF09339">
    <property type="entry name" value="HTH_IclR"/>
    <property type="match status" value="1"/>
</dbReference>
<dbReference type="InterPro" id="IPR036388">
    <property type="entry name" value="WH-like_DNA-bd_sf"/>
</dbReference>
<dbReference type="Gene3D" id="3.30.450.40">
    <property type="match status" value="1"/>
</dbReference>
<dbReference type="InterPro" id="IPR036390">
    <property type="entry name" value="WH_DNA-bd_sf"/>
</dbReference>
<dbReference type="InterPro" id="IPR014757">
    <property type="entry name" value="Tscrpt_reg_IclR_C"/>
</dbReference>
<keyword evidence="2" id="KW-0238">DNA-binding</keyword>
<evidence type="ECO:0000313" key="6">
    <source>
        <dbReference type="EMBL" id="EAV41210.1"/>
    </source>
</evidence>
<dbReference type="Proteomes" id="UP000004848">
    <property type="component" value="Unassembled WGS sequence"/>
</dbReference>
<dbReference type="PROSITE" id="PS51077">
    <property type="entry name" value="HTH_ICLR"/>
    <property type="match status" value="1"/>
</dbReference>
<dbReference type="EMBL" id="AAUW01000022">
    <property type="protein sequence ID" value="EAV41210.1"/>
    <property type="molecule type" value="Genomic_DNA"/>
</dbReference>
<dbReference type="Gene3D" id="1.10.10.10">
    <property type="entry name" value="Winged helix-like DNA-binding domain superfamily/Winged helix DNA-binding domain"/>
    <property type="match status" value="1"/>
</dbReference>
<keyword evidence="1" id="KW-0805">Transcription regulation</keyword>
<dbReference type="SUPFAM" id="SSF55781">
    <property type="entry name" value="GAF domain-like"/>
    <property type="match status" value="1"/>
</dbReference>
<protein>
    <submittedName>
        <fullName evidence="6">Probable transcriptional regulatory protein</fullName>
    </submittedName>
</protein>
<reference evidence="6 7" key="1">
    <citation type="submission" date="2006-05" db="EMBL/GenBank/DDBJ databases">
        <authorList>
            <person name="King G."/>
            <person name="Ferriera S."/>
            <person name="Johnson J."/>
            <person name="Kravitz S."/>
            <person name="Beeson K."/>
            <person name="Sutton G."/>
            <person name="Rogers Y.-H."/>
            <person name="Friedman R."/>
            <person name="Frazier M."/>
            <person name="Venter J.C."/>
        </authorList>
    </citation>
    <scope>NUCLEOTIDE SEQUENCE [LARGE SCALE GENOMIC DNA]</scope>
    <source>
        <strain evidence="7">ATCC 25650 / DSM 13394 / JCM 20685 / NBRC 16684 / NCIMB 2208 / IAM 12614 / B1</strain>
    </source>
</reference>
<dbReference type="InterPro" id="IPR005471">
    <property type="entry name" value="Tscrpt_reg_IclR_N"/>
</dbReference>
<keyword evidence="3" id="KW-0804">Transcription</keyword>
<dbReference type="GO" id="GO:0003700">
    <property type="term" value="F:DNA-binding transcription factor activity"/>
    <property type="evidence" value="ECO:0007669"/>
    <property type="project" value="TreeGrafter"/>
</dbReference>
<dbReference type="InterPro" id="IPR029016">
    <property type="entry name" value="GAF-like_dom_sf"/>
</dbReference>
<sequence length="267" mass="28949">MNGATGKNGLKMTADIMETERKTQSNQGIQVISRAAEILRILKKDNSGLSLGQIADRVHLPRSTVQRIVNALIAERLVMASAAEGGLRLGSEIQSLAAAGRINMAELVRPILAELSRETKETVDLAAFRDDHMVFVDQVVGSHRLRTVSAVGEVFPMTDTANGKAALSLMEDDVLVAIAGPELKADGKTAKPLSEFMKEVEDIRKTGIAWDLNEHTDGISAAGFAFKDPMGLIYAVSVPVPSHRFEKLKDKLVELLLDARKSILQLI</sequence>